<reference evidence="3" key="2">
    <citation type="submission" date="2016-06" db="UniProtKB">
        <authorList>
            <consortium name="WormBaseParasite"/>
        </authorList>
    </citation>
    <scope>IDENTIFICATION</scope>
</reference>
<accession>A0A183CQ27</accession>
<evidence type="ECO:0000313" key="3">
    <source>
        <dbReference type="WBParaSite" id="GPLIN_001498500"/>
    </source>
</evidence>
<keyword evidence="1" id="KW-0812">Transmembrane</keyword>
<keyword evidence="1" id="KW-1133">Transmembrane helix</keyword>
<feature type="transmembrane region" description="Helical" evidence="1">
    <location>
        <begin position="46"/>
        <end position="67"/>
    </location>
</feature>
<keyword evidence="2" id="KW-1185">Reference proteome</keyword>
<protein>
    <submittedName>
        <fullName evidence="3">S-adenosyl-L-methionine-dependent methyltransferase</fullName>
    </submittedName>
</protein>
<proteinExistence type="predicted"/>
<keyword evidence="1" id="KW-0472">Membrane</keyword>
<organism evidence="2 3">
    <name type="scientific">Globodera pallida</name>
    <name type="common">Potato cyst nematode worm</name>
    <name type="synonym">Heterodera pallida</name>
    <dbReference type="NCBI Taxonomy" id="36090"/>
    <lineage>
        <taxon>Eukaryota</taxon>
        <taxon>Metazoa</taxon>
        <taxon>Ecdysozoa</taxon>
        <taxon>Nematoda</taxon>
        <taxon>Chromadorea</taxon>
        <taxon>Rhabditida</taxon>
        <taxon>Tylenchina</taxon>
        <taxon>Tylenchomorpha</taxon>
        <taxon>Tylenchoidea</taxon>
        <taxon>Heteroderidae</taxon>
        <taxon>Heteroderinae</taxon>
        <taxon>Globodera</taxon>
    </lineage>
</organism>
<dbReference type="WBParaSite" id="GPLIN_001498500">
    <property type="protein sequence ID" value="GPLIN_001498500"/>
    <property type="gene ID" value="GPLIN_001498500"/>
</dbReference>
<name>A0A183CQ27_GLOPA</name>
<reference evidence="2" key="1">
    <citation type="submission" date="2014-05" db="EMBL/GenBank/DDBJ databases">
        <title>The genome and life-stage specific transcriptomes of Globodera pallida elucidate key aspects of plant parasitism by a cyst nematode.</title>
        <authorList>
            <person name="Cotton J.A."/>
            <person name="Lilley C.J."/>
            <person name="Jones L.M."/>
            <person name="Kikuchi T."/>
            <person name="Reid A.J."/>
            <person name="Thorpe P."/>
            <person name="Tsai I.J."/>
            <person name="Beasley H."/>
            <person name="Blok V."/>
            <person name="Cock P.J.A."/>
            <person name="Van den Akker S.E."/>
            <person name="Holroyd N."/>
            <person name="Hunt M."/>
            <person name="Mantelin S."/>
            <person name="Naghra H."/>
            <person name="Pain A."/>
            <person name="Palomares-Rius J.E."/>
            <person name="Zarowiecki M."/>
            <person name="Berriman M."/>
            <person name="Jones J.T."/>
            <person name="Urwin P.E."/>
        </authorList>
    </citation>
    <scope>NUCLEOTIDE SEQUENCE [LARGE SCALE GENOMIC DNA]</scope>
    <source>
        <strain evidence="2">Lindley</strain>
    </source>
</reference>
<dbReference type="Proteomes" id="UP000050741">
    <property type="component" value="Unassembled WGS sequence"/>
</dbReference>
<evidence type="ECO:0000313" key="2">
    <source>
        <dbReference type="Proteomes" id="UP000050741"/>
    </source>
</evidence>
<sequence length="393" mass="44907">MAPPAKKKKSASSVTGCQSLALSRPVIASAAGTRRSARLANKNKTILKKIFVCADVLFGVFAFIDAFELGLKIALISDRFDRLVDSHFKLKQWALGSLHIQCAIKGNGAEIIKCIGHNVEHLPIPQEPLPDNVIGFEILTISYVDQSVIEFLQRIRRLFDSNELTLSIGTHHNGKRSWVFIWRRIWALINDNICGYSFDPSEFRRLRQLSPTILRDCAKLRVIQSGYVFPEFPADDSADASPSQAVAKWLHTPRGDGLPKVLRCIFQLDRKKRLKMAFVNSVVSVNFIILVLNKRVDVVPFELKNNLTGERLVFRRIDKDKWLFVRCPIERDEDKWAEWEKAAIEWELNYQWSRIGINFNDLDIGDGLLDANDGPSEAKKAKNFEDRFFLDFY</sequence>
<dbReference type="AlphaFoldDB" id="A0A183CQ27"/>
<evidence type="ECO:0000256" key="1">
    <source>
        <dbReference type="SAM" id="Phobius"/>
    </source>
</evidence>